<dbReference type="PANTHER" id="PTHR22893">
    <property type="entry name" value="NADH OXIDOREDUCTASE-RELATED"/>
    <property type="match status" value="1"/>
</dbReference>
<dbReference type="Pfam" id="PF00724">
    <property type="entry name" value="Oxidored_FMN"/>
    <property type="match status" value="1"/>
</dbReference>
<keyword evidence="6" id="KW-1185">Reference proteome</keyword>
<protein>
    <submittedName>
        <fullName evidence="5">Alkene reductase</fullName>
    </submittedName>
</protein>
<accession>A0A918QF73</accession>
<reference evidence="5" key="2">
    <citation type="submission" date="2020-09" db="EMBL/GenBank/DDBJ databases">
        <authorList>
            <person name="Sun Q."/>
            <person name="Ohkuma M."/>
        </authorList>
    </citation>
    <scope>NUCLEOTIDE SEQUENCE</scope>
    <source>
        <strain evidence="5">JCM 4988</strain>
    </source>
</reference>
<sequence>MTTVFDPLVLRGARLSNRVAMAPMTRSRAFGPGLSPTESTVEYYAQRAGAGLIITEGIQPSVTGQGYPDTPGLHSDEQVAAWREVTDAVHAKGGTIFAQLMHSGRIGHPVIFPDGRASVAPSAVTPAGQLYTGKGMLDFVEPRALPAEEIPSVIGEYVHSARNAIAAGFDGVELHGANGYLIQQFLSTNTNLRTDEWGGSVENRIRFAVETVKAVAEAIGGERTAIRISPNNTYNDIAETDAHEVYPALVRELQPLDLAYLHITETNETAREVTIAVRERYRGVIVLNPATEGPTDHRALPLVEDGIADVLAFGALFLANPDLPERLRAAGPYNTPDPASFFGGGDEGYLDYPVLNEA</sequence>
<organism evidence="5 6">
    <name type="scientific">Streptomyces inusitatus</name>
    <dbReference type="NCBI Taxonomy" id="68221"/>
    <lineage>
        <taxon>Bacteria</taxon>
        <taxon>Bacillati</taxon>
        <taxon>Actinomycetota</taxon>
        <taxon>Actinomycetes</taxon>
        <taxon>Kitasatosporales</taxon>
        <taxon>Streptomycetaceae</taxon>
        <taxon>Streptomyces</taxon>
    </lineage>
</organism>
<evidence type="ECO:0000256" key="2">
    <source>
        <dbReference type="ARBA" id="ARBA00005979"/>
    </source>
</evidence>
<dbReference type="InterPro" id="IPR013785">
    <property type="entry name" value="Aldolase_TIM"/>
</dbReference>
<dbReference type="RefSeq" id="WP_190124775.1">
    <property type="nucleotide sequence ID" value="NZ_BMWG01000014.1"/>
</dbReference>
<dbReference type="AlphaFoldDB" id="A0A918QF73"/>
<dbReference type="SUPFAM" id="SSF51395">
    <property type="entry name" value="FMN-linked oxidoreductases"/>
    <property type="match status" value="1"/>
</dbReference>
<dbReference type="Gene3D" id="3.20.20.70">
    <property type="entry name" value="Aldolase class I"/>
    <property type="match status" value="1"/>
</dbReference>
<evidence type="ECO:0000259" key="4">
    <source>
        <dbReference type="Pfam" id="PF00724"/>
    </source>
</evidence>
<gene>
    <name evidence="5" type="ORF">GCM10010387_42830</name>
</gene>
<evidence type="ECO:0000256" key="1">
    <source>
        <dbReference type="ARBA" id="ARBA00001917"/>
    </source>
</evidence>
<comment type="similarity">
    <text evidence="2">Belongs to the NADH:flavin oxidoreductase/NADH oxidase family.</text>
</comment>
<comment type="caution">
    <text evidence="5">The sequence shown here is derived from an EMBL/GenBank/DDBJ whole genome shotgun (WGS) entry which is preliminary data.</text>
</comment>
<dbReference type="InterPro" id="IPR001155">
    <property type="entry name" value="OxRdtase_FMN_N"/>
</dbReference>
<dbReference type="Proteomes" id="UP000630936">
    <property type="component" value="Unassembled WGS sequence"/>
</dbReference>
<dbReference type="PANTHER" id="PTHR22893:SF91">
    <property type="entry name" value="NADPH DEHYDROGENASE 2-RELATED"/>
    <property type="match status" value="1"/>
</dbReference>
<proteinExistence type="inferred from homology"/>
<dbReference type="FunFam" id="3.20.20.70:FF:000059">
    <property type="entry name" value="N-ethylmaleimide reductase, FMN-linked"/>
    <property type="match status" value="1"/>
</dbReference>
<dbReference type="GO" id="GO:0010181">
    <property type="term" value="F:FMN binding"/>
    <property type="evidence" value="ECO:0007669"/>
    <property type="project" value="InterPro"/>
</dbReference>
<name>A0A918QF73_9ACTN</name>
<keyword evidence="3" id="KW-0560">Oxidoreductase</keyword>
<dbReference type="GO" id="GO:0016628">
    <property type="term" value="F:oxidoreductase activity, acting on the CH-CH group of donors, NAD or NADP as acceptor"/>
    <property type="evidence" value="ECO:0007669"/>
    <property type="project" value="UniProtKB-ARBA"/>
</dbReference>
<evidence type="ECO:0000313" key="6">
    <source>
        <dbReference type="Proteomes" id="UP000630936"/>
    </source>
</evidence>
<comment type="cofactor">
    <cofactor evidence="1">
        <name>FMN</name>
        <dbReference type="ChEBI" id="CHEBI:58210"/>
    </cofactor>
</comment>
<dbReference type="GO" id="GO:0005829">
    <property type="term" value="C:cytosol"/>
    <property type="evidence" value="ECO:0007669"/>
    <property type="project" value="UniProtKB-ARBA"/>
</dbReference>
<dbReference type="EMBL" id="BMWG01000014">
    <property type="protein sequence ID" value="GGZ43920.1"/>
    <property type="molecule type" value="Genomic_DNA"/>
</dbReference>
<dbReference type="CDD" id="cd02933">
    <property type="entry name" value="OYE_like_FMN"/>
    <property type="match status" value="1"/>
</dbReference>
<dbReference type="InterPro" id="IPR045247">
    <property type="entry name" value="Oye-like"/>
</dbReference>
<feature type="domain" description="NADH:flavin oxidoreductase/NADH oxidase N-terminal" evidence="4">
    <location>
        <begin position="4"/>
        <end position="329"/>
    </location>
</feature>
<evidence type="ECO:0000256" key="3">
    <source>
        <dbReference type="ARBA" id="ARBA00023002"/>
    </source>
</evidence>
<reference evidence="5" key="1">
    <citation type="journal article" date="2014" name="Int. J. Syst. Evol. Microbiol.">
        <title>Complete genome sequence of Corynebacterium casei LMG S-19264T (=DSM 44701T), isolated from a smear-ripened cheese.</title>
        <authorList>
            <consortium name="US DOE Joint Genome Institute (JGI-PGF)"/>
            <person name="Walter F."/>
            <person name="Albersmeier A."/>
            <person name="Kalinowski J."/>
            <person name="Ruckert C."/>
        </authorList>
    </citation>
    <scope>NUCLEOTIDE SEQUENCE</scope>
    <source>
        <strain evidence="5">JCM 4988</strain>
    </source>
</reference>
<evidence type="ECO:0000313" key="5">
    <source>
        <dbReference type="EMBL" id="GGZ43920.1"/>
    </source>
</evidence>